<dbReference type="Proteomes" id="UP000789702">
    <property type="component" value="Unassembled WGS sequence"/>
</dbReference>
<organism evidence="1 2">
    <name type="scientific">Dentiscutata heterogama</name>
    <dbReference type="NCBI Taxonomy" id="1316150"/>
    <lineage>
        <taxon>Eukaryota</taxon>
        <taxon>Fungi</taxon>
        <taxon>Fungi incertae sedis</taxon>
        <taxon>Mucoromycota</taxon>
        <taxon>Glomeromycotina</taxon>
        <taxon>Glomeromycetes</taxon>
        <taxon>Diversisporales</taxon>
        <taxon>Gigasporaceae</taxon>
        <taxon>Dentiscutata</taxon>
    </lineage>
</organism>
<evidence type="ECO:0000313" key="2">
    <source>
        <dbReference type="Proteomes" id="UP000789702"/>
    </source>
</evidence>
<comment type="caution">
    <text evidence="1">The sequence shown here is derived from an EMBL/GenBank/DDBJ whole genome shotgun (WGS) entry which is preliminary data.</text>
</comment>
<gene>
    <name evidence="1" type="ORF">DHETER_LOCUS14008</name>
</gene>
<keyword evidence="2" id="KW-1185">Reference proteome</keyword>
<protein>
    <submittedName>
        <fullName evidence="1">10901_t:CDS:1</fullName>
    </submittedName>
</protein>
<evidence type="ECO:0000313" key="1">
    <source>
        <dbReference type="EMBL" id="CAG8740383.1"/>
    </source>
</evidence>
<accession>A0ACA9Q761</accession>
<sequence length="50" mass="5553">MTIEFHPIVKETLDPNLQLELTAHIYADSESARAAMRIADNITIKDGIDA</sequence>
<name>A0ACA9Q761_9GLOM</name>
<reference evidence="1" key="1">
    <citation type="submission" date="2021-06" db="EMBL/GenBank/DDBJ databases">
        <authorList>
            <person name="Kallberg Y."/>
            <person name="Tangrot J."/>
            <person name="Rosling A."/>
        </authorList>
    </citation>
    <scope>NUCLEOTIDE SEQUENCE</scope>
    <source>
        <strain evidence="1">IL203A</strain>
    </source>
</reference>
<dbReference type="EMBL" id="CAJVPU010040964">
    <property type="protein sequence ID" value="CAG8740383.1"/>
    <property type="molecule type" value="Genomic_DNA"/>
</dbReference>
<proteinExistence type="predicted"/>